<keyword evidence="3" id="KW-1185">Reference proteome</keyword>
<evidence type="ECO:0000313" key="2">
    <source>
        <dbReference type="EMBL" id="MEQ2563063.1"/>
    </source>
</evidence>
<evidence type="ECO:0000259" key="1">
    <source>
        <dbReference type="Pfam" id="PF09664"/>
    </source>
</evidence>
<dbReference type="Proteomes" id="UP001437460">
    <property type="component" value="Unassembled WGS sequence"/>
</dbReference>
<sequence length="186" mass="21423">MKDDLSNTVLIYGIQAFLQDGTRHSGIDGFYRMREPLQCTLQMLYRLDRVCGGEDVYVVENPAVFAVLVSRYPEKAFVCTNGQLRLSVLILLDLLSRESRLHYAGDFDPEGLGIAQRLKDRYGSRLELWEYKPEYYLRARSAENLPEGMISPERMKKLDKLRDAELVKSGIESLERRNGVGWSRIL</sequence>
<feature type="domain" description="DUF2399" evidence="1">
    <location>
        <begin position="47"/>
        <end position="156"/>
    </location>
</feature>
<name>A0ABV1HM68_9FIRM</name>
<dbReference type="InterPro" id="IPR024465">
    <property type="entry name" value="DUF2399"/>
</dbReference>
<organism evidence="2 3">
    <name type="scientific">Ventrimonas faecis</name>
    <dbReference type="NCBI Taxonomy" id="3133170"/>
    <lineage>
        <taxon>Bacteria</taxon>
        <taxon>Bacillati</taxon>
        <taxon>Bacillota</taxon>
        <taxon>Clostridia</taxon>
        <taxon>Lachnospirales</taxon>
        <taxon>Lachnospiraceae</taxon>
        <taxon>Ventrimonas</taxon>
    </lineage>
</organism>
<dbReference type="EMBL" id="JBBMFJ010000013">
    <property type="protein sequence ID" value="MEQ2563063.1"/>
    <property type="molecule type" value="Genomic_DNA"/>
</dbReference>
<accession>A0ABV1HM68</accession>
<dbReference type="InterPro" id="IPR036078">
    <property type="entry name" value="Spo11/TopoVI_A_sf"/>
</dbReference>
<protein>
    <submittedName>
        <fullName evidence="2">DUF2399 domain-containing protein</fullName>
    </submittedName>
</protein>
<dbReference type="SUPFAM" id="SSF56726">
    <property type="entry name" value="DNA topoisomerase IV, alpha subunit"/>
    <property type="match status" value="1"/>
</dbReference>
<evidence type="ECO:0000313" key="3">
    <source>
        <dbReference type="Proteomes" id="UP001437460"/>
    </source>
</evidence>
<proteinExistence type="predicted"/>
<reference evidence="2 3" key="1">
    <citation type="submission" date="2024-03" db="EMBL/GenBank/DDBJ databases">
        <title>Human intestinal bacterial collection.</title>
        <authorList>
            <person name="Pauvert C."/>
            <person name="Hitch T.C.A."/>
            <person name="Clavel T."/>
        </authorList>
    </citation>
    <scope>NUCLEOTIDE SEQUENCE [LARGE SCALE GENOMIC DNA]</scope>
    <source>
        <strain evidence="2 3">CLA-AP-H27</strain>
    </source>
</reference>
<comment type="caution">
    <text evidence="2">The sequence shown here is derived from an EMBL/GenBank/DDBJ whole genome shotgun (WGS) entry which is preliminary data.</text>
</comment>
<gene>
    <name evidence="2" type="ORF">WMO41_07780</name>
</gene>
<dbReference type="Pfam" id="PF09664">
    <property type="entry name" value="DUF2399"/>
    <property type="match status" value="1"/>
</dbReference>